<sequence>MLAPEKNREHSIKLQLPAWNVGFMRRLRTMELIRNRPAGHVHLCHVAPVKGNQCIGLLHYNLYYGGDYQNNIFRNSYAGGGLYIYVEDLDPAWTVGGDTPNKEVLSLVKEFLGDVLTNYIKICSVRKSKRVQIARKIMESDNQLNMDELLDLSFNELSDRYKVATRRPLYKPAKRD</sequence>
<keyword evidence="1" id="KW-0238">DNA-binding</keyword>
<comment type="caution">
    <text evidence="1">The sequence shown here is derived from an EMBL/GenBank/DDBJ whole genome shotgun (WGS) entry which is preliminary data.</text>
</comment>
<organism evidence="1 2">
    <name type="scientific">Pseudomonas syringae pv. actinidiae</name>
    <dbReference type="NCBI Taxonomy" id="103796"/>
    <lineage>
        <taxon>Bacteria</taxon>
        <taxon>Pseudomonadati</taxon>
        <taxon>Pseudomonadota</taxon>
        <taxon>Gammaproteobacteria</taxon>
        <taxon>Pseudomonadales</taxon>
        <taxon>Pseudomonadaceae</taxon>
        <taxon>Pseudomonas</taxon>
        <taxon>Pseudomonas syringae</taxon>
    </lineage>
</organism>
<dbReference type="EMBL" id="BGJZ01000265">
    <property type="protein sequence ID" value="GBH11722.1"/>
    <property type="molecule type" value="Genomic_DNA"/>
</dbReference>
<protein>
    <submittedName>
        <fullName evidence="1">DNA-binding transcriptional regulator</fullName>
    </submittedName>
</protein>
<evidence type="ECO:0000313" key="2">
    <source>
        <dbReference type="Proteomes" id="UP000247480"/>
    </source>
</evidence>
<gene>
    <name evidence="1" type="ORF">KPSA1_05165</name>
</gene>
<reference evidence="1 2" key="1">
    <citation type="submission" date="2018-04" db="EMBL/GenBank/DDBJ databases">
        <title>Draft genome sequence of Pseudomonas syringae pv. actinidiae biovar 1 strains isolated from kiwifruit in Kagawa prefecture.</title>
        <authorList>
            <person name="Tabuchi M."/>
            <person name="Saito M."/>
            <person name="Fujiwara S."/>
            <person name="Sasa N."/>
            <person name="Akimitsu K."/>
            <person name="Gomi K."/>
            <person name="Konishi-Sugita S."/>
            <person name="Hamano K."/>
            <person name="Kataoka I."/>
        </authorList>
    </citation>
    <scope>NUCLEOTIDE SEQUENCE [LARGE SCALE GENOMIC DNA]</scope>
    <source>
        <strain evidence="1 2">MAFF212206</strain>
    </source>
</reference>
<proteinExistence type="predicted"/>
<evidence type="ECO:0000313" key="1">
    <source>
        <dbReference type="EMBL" id="GBH11722.1"/>
    </source>
</evidence>
<name>A0A2V0QR31_PSESF</name>
<dbReference type="Proteomes" id="UP000247480">
    <property type="component" value="Unassembled WGS sequence"/>
</dbReference>
<accession>A0A2V0QR31</accession>
<dbReference type="GO" id="GO:0003677">
    <property type="term" value="F:DNA binding"/>
    <property type="evidence" value="ECO:0007669"/>
    <property type="project" value="UniProtKB-KW"/>
</dbReference>
<dbReference type="AlphaFoldDB" id="A0A2V0QR31"/>